<evidence type="ECO:0000313" key="3">
    <source>
        <dbReference type="Proteomes" id="UP000059113"/>
    </source>
</evidence>
<evidence type="ECO:0000256" key="1">
    <source>
        <dbReference type="SAM" id="MobiDB-lite"/>
    </source>
</evidence>
<dbReference type="AlphaFoldDB" id="A0A0H4W0Q4"/>
<protein>
    <submittedName>
        <fullName evidence="2">Uncharacterized protein</fullName>
    </submittedName>
</protein>
<dbReference type="Proteomes" id="UP000059113">
    <property type="component" value="Chromosome"/>
</dbReference>
<gene>
    <name evidence="2" type="ORF">CP97_02645</name>
</gene>
<proteinExistence type="predicted"/>
<dbReference type="KEGG" id="ery:CP97_02645"/>
<name>A0A0H4W0Q4_9SPHN</name>
<feature type="compositionally biased region" description="Polar residues" evidence="1">
    <location>
        <begin position="160"/>
        <end position="177"/>
    </location>
</feature>
<sequence>MTAEKGETEADTMARVIVSPFLRHGCLGHGVAAKAFGKLPSEPDYNDFGKAIKARAKAAAEGDLTLATEILVSQALSLDAMFAELARRSVMNFGDYPLAAERYARLAFKAQSNSRASLEALAKLHQPREQTVRHVHVNEGGQAVIADNVHHHGGGKENENSNGQPHTTNTAGTSSALLGQDAEGNGLPISSSEGQPAMPNARRQRKRRT</sequence>
<dbReference type="EMBL" id="CP011310">
    <property type="protein sequence ID" value="AKQ43093.2"/>
    <property type="molecule type" value="Genomic_DNA"/>
</dbReference>
<organism evidence="2 3">
    <name type="scientific">Aurantiacibacter atlanticus</name>
    <dbReference type="NCBI Taxonomy" id="1648404"/>
    <lineage>
        <taxon>Bacteria</taxon>
        <taxon>Pseudomonadati</taxon>
        <taxon>Pseudomonadota</taxon>
        <taxon>Alphaproteobacteria</taxon>
        <taxon>Sphingomonadales</taxon>
        <taxon>Erythrobacteraceae</taxon>
        <taxon>Aurantiacibacter</taxon>
    </lineage>
</organism>
<dbReference type="STRING" id="1648404.CP97_02645"/>
<reference evidence="3" key="2">
    <citation type="submission" date="2015-04" db="EMBL/GenBank/DDBJ databases">
        <title>The complete genome sequence of Erythrobacter sp. s21-N3.</title>
        <authorList>
            <person name="Zhuang L."/>
            <person name="Liu Y."/>
            <person name="Shao Z."/>
        </authorList>
    </citation>
    <scope>NUCLEOTIDE SEQUENCE [LARGE SCALE GENOMIC DNA]</scope>
    <source>
        <strain evidence="3">s21-N3</strain>
    </source>
</reference>
<feature type="region of interest" description="Disordered" evidence="1">
    <location>
        <begin position="148"/>
        <end position="209"/>
    </location>
</feature>
<evidence type="ECO:0000313" key="2">
    <source>
        <dbReference type="EMBL" id="AKQ43093.2"/>
    </source>
</evidence>
<feature type="compositionally biased region" description="Basic and acidic residues" evidence="1">
    <location>
        <begin position="148"/>
        <end position="159"/>
    </location>
</feature>
<keyword evidence="3" id="KW-1185">Reference proteome</keyword>
<accession>A0A0H4W0Q4</accession>
<reference evidence="2 3" key="1">
    <citation type="journal article" date="2015" name="Int. J. Syst. Evol. Microbiol.">
        <title>Erythrobacter atlanticus sp. nov., a bacterium from ocean sediment able to degrade polycyclic aromatic hydrocarbons.</title>
        <authorList>
            <person name="Zhuang L."/>
            <person name="Liu Y."/>
            <person name="Wang L."/>
            <person name="Wang W."/>
            <person name="Shao Z."/>
        </authorList>
    </citation>
    <scope>NUCLEOTIDE SEQUENCE [LARGE SCALE GENOMIC DNA]</scope>
    <source>
        <strain evidence="3">s21-N3</strain>
    </source>
</reference>